<dbReference type="EMBL" id="CP035033">
    <property type="protein sequence ID" value="QAB15140.1"/>
    <property type="molecule type" value="Genomic_DNA"/>
</dbReference>
<feature type="transmembrane region" description="Helical" evidence="4">
    <location>
        <begin position="58"/>
        <end position="79"/>
    </location>
</feature>
<dbReference type="PROSITE" id="PS50887">
    <property type="entry name" value="GGDEF"/>
    <property type="match status" value="1"/>
</dbReference>
<dbReference type="EC" id="2.7.7.65" evidence="2"/>
<comment type="catalytic activity">
    <reaction evidence="3">
        <text>2 GTP = 3',3'-c-di-GMP + 2 diphosphate</text>
        <dbReference type="Rhea" id="RHEA:24898"/>
        <dbReference type="ChEBI" id="CHEBI:33019"/>
        <dbReference type="ChEBI" id="CHEBI:37565"/>
        <dbReference type="ChEBI" id="CHEBI:58805"/>
        <dbReference type="EC" id="2.7.7.65"/>
    </reaction>
</comment>
<evidence type="ECO:0000313" key="7">
    <source>
        <dbReference type="Proteomes" id="UP000285478"/>
    </source>
</evidence>
<dbReference type="PANTHER" id="PTHR45138:SF9">
    <property type="entry name" value="DIGUANYLATE CYCLASE DGCM-RELATED"/>
    <property type="match status" value="1"/>
</dbReference>
<name>A0A410H2V6_9GAMM</name>
<dbReference type="Pfam" id="PF00990">
    <property type="entry name" value="GGDEF"/>
    <property type="match status" value="1"/>
</dbReference>
<dbReference type="InterPro" id="IPR000160">
    <property type="entry name" value="GGDEF_dom"/>
</dbReference>
<dbReference type="Gene3D" id="3.30.70.270">
    <property type="match status" value="1"/>
</dbReference>
<dbReference type="PANTHER" id="PTHR45138">
    <property type="entry name" value="REGULATORY COMPONENTS OF SENSORY TRANSDUCTION SYSTEM"/>
    <property type="match status" value="1"/>
</dbReference>
<evidence type="ECO:0000256" key="3">
    <source>
        <dbReference type="ARBA" id="ARBA00034247"/>
    </source>
</evidence>
<dbReference type="InterPro" id="IPR043128">
    <property type="entry name" value="Rev_trsase/Diguanyl_cyclase"/>
</dbReference>
<reference evidence="6 7" key="1">
    <citation type="journal article" date="2018" name="Environ. Microbiol.">
        <title>Genomes of ubiquitous marine and hypersaline Hydrogenovibrio, Thiomicrorhabdus and Thiomicrospira spp. encode a diversity of mechanisms to sustain chemolithoautotrophy in heterogeneous environments.</title>
        <authorList>
            <person name="Scott K.M."/>
            <person name="Williams J."/>
            <person name="Porter C.M.B."/>
            <person name="Russel S."/>
            <person name="Harmer T.L."/>
            <person name="Paul J.H."/>
            <person name="Antonen K.M."/>
            <person name="Bridges M.K."/>
            <person name="Camper G.J."/>
            <person name="Campla C.K."/>
            <person name="Casella L.G."/>
            <person name="Chase E."/>
            <person name="Conrad J.W."/>
            <person name="Cruz M.C."/>
            <person name="Dunlap D.S."/>
            <person name="Duran L."/>
            <person name="Fahsbender E.M."/>
            <person name="Goldsmith D.B."/>
            <person name="Keeley R.F."/>
            <person name="Kondoff M.R."/>
            <person name="Kussy B.I."/>
            <person name="Lane M.K."/>
            <person name="Lawler S."/>
            <person name="Leigh B.A."/>
            <person name="Lewis C."/>
            <person name="Lostal L.M."/>
            <person name="Marking D."/>
            <person name="Mancera P.A."/>
            <person name="McClenthan E.C."/>
            <person name="McIntyre E.A."/>
            <person name="Mine J.A."/>
            <person name="Modi S."/>
            <person name="Moore B.D."/>
            <person name="Morgan W.A."/>
            <person name="Nelson K.M."/>
            <person name="Nguyen K.N."/>
            <person name="Ogburn N."/>
            <person name="Parrino D.G."/>
            <person name="Pedapudi A.D."/>
            <person name="Pelham R.P."/>
            <person name="Preece A.M."/>
            <person name="Rampersad E.A."/>
            <person name="Richardson J.C."/>
            <person name="Rodgers C.M."/>
            <person name="Schaffer B.L."/>
            <person name="Sheridan N.E."/>
            <person name="Solone M.R."/>
            <person name="Staley Z.R."/>
            <person name="Tabuchi M."/>
            <person name="Waide R.J."/>
            <person name="Wanjugi P.W."/>
            <person name="Young S."/>
            <person name="Clum A."/>
            <person name="Daum C."/>
            <person name="Huntemann M."/>
            <person name="Ivanova N."/>
            <person name="Kyrpides N."/>
            <person name="Mikhailova N."/>
            <person name="Palaniappan K."/>
            <person name="Pillay M."/>
            <person name="Reddy T.B.K."/>
            <person name="Shapiro N."/>
            <person name="Stamatis D."/>
            <person name="Varghese N."/>
            <person name="Woyke T."/>
            <person name="Boden R."/>
            <person name="Freyermuth S.K."/>
            <person name="Kerfeld C.A."/>
        </authorList>
    </citation>
    <scope>NUCLEOTIDE SEQUENCE [LARGE SCALE GENOMIC DNA]</scope>
    <source>
        <strain evidence="6 7">JR-2</strain>
    </source>
</reference>
<feature type="transmembrane region" description="Helical" evidence="4">
    <location>
        <begin position="166"/>
        <end position="183"/>
    </location>
</feature>
<accession>A0A410H2V6</accession>
<keyword evidence="7" id="KW-1185">Reference proteome</keyword>
<feature type="transmembrane region" description="Helical" evidence="4">
    <location>
        <begin position="203"/>
        <end position="222"/>
    </location>
</feature>
<evidence type="ECO:0000256" key="2">
    <source>
        <dbReference type="ARBA" id="ARBA00012528"/>
    </source>
</evidence>
<dbReference type="InterPro" id="IPR029787">
    <property type="entry name" value="Nucleotide_cyclase"/>
</dbReference>
<sequence length="398" mass="45253">MTMLSLYSTRPFSEAARSPFHSVRFSNFIMSFLSKLTRVFDIGAHDDMGYQELRMLRFVNVTATAIMVPAIVGPLFYLYVLVCRPELHAPLWQGLVPFFQFIMAFGVFYFNARHRYWAAKLLIVFSGLITITLMGLLFQQAGGDSLFFLVAPIAIFLFLGLNRFSMMLNITVFCIYLGVNYFHNHFPPITPMPMELVQVNYTINQVIIYLMIGMLTYFLISLNQGMEQRMRTLMETDSLTGLFNRRKYDAFSQKAYTQAYDDQTPVSVILFDIDYFKAYNDTYGHLAGDDCLVEVAEVLKACVHRRTDIVSRVGGEEFVVVLTNTELKDAVHLAQTVLQQVEAKGLPHEQSKVKPYVTISAGVACRIPSQEDDFFGLFNAADQKLYEAKANGRNQVAA</sequence>
<dbReference type="GO" id="GO:0005886">
    <property type="term" value="C:plasma membrane"/>
    <property type="evidence" value="ECO:0007669"/>
    <property type="project" value="TreeGrafter"/>
</dbReference>
<dbReference type="SMART" id="SM00267">
    <property type="entry name" value="GGDEF"/>
    <property type="match status" value="1"/>
</dbReference>
<evidence type="ECO:0000256" key="4">
    <source>
        <dbReference type="SAM" id="Phobius"/>
    </source>
</evidence>
<keyword evidence="4" id="KW-1133">Transmembrane helix</keyword>
<dbReference type="NCBIfam" id="TIGR00254">
    <property type="entry name" value="GGDEF"/>
    <property type="match status" value="1"/>
</dbReference>
<proteinExistence type="predicted"/>
<keyword evidence="4" id="KW-0472">Membrane</keyword>
<feature type="transmembrane region" description="Helical" evidence="4">
    <location>
        <begin position="91"/>
        <end position="110"/>
    </location>
</feature>
<organism evidence="6 7">
    <name type="scientific">Hydrogenovibrio thermophilus</name>
    <dbReference type="NCBI Taxonomy" id="265883"/>
    <lineage>
        <taxon>Bacteria</taxon>
        <taxon>Pseudomonadati</taxon>
        <taxon>Pseudomonadota</taxon>
        <taxon>Gammaproteobacteria</taxon>
        <taxon>Thiotrichales</taxon>
        <taxon>Piscirickettsiaceae</taxon>
        <taxon>Hydrogenovibrio</taxon>
    </lineage>
</organism>
<dbReference type="FunFam" id="3.30.70.270:FF:000001">
    <property type="entry name" value="Diguanylate cyclase domain protein"/>
    <property type="match status" value="1"/>
</dbReference>
<dbReference type="GO" id="GO:0043709">
    <property type="term" value="P:cell adhesion involved in single-species biofilm formation"/>
    <property type="evidence" value="ECO:0007669"/>
    <property type="project" value="TreeGrafter"/>
</dbReference>
<keyword evidence="4" id="KW-0812">Transmembrane</keyword>
<gene>
    <name evidence="6" type="ORF">EPV75_05380</name>
</gene>
<evidence type="ECO:0000313" key="6">
    <source>
        <dbReference type="EMBL" id="QAB15140.1"/>
    </source>
</evidence>
<dbReference type="Proteomes" id="UP000285478">
    <property type="component" value="Chromosome"/>
</dbReference>
<feature type="transmembrane region" description="Helical" evidence="4">
    <location>
        <begin position="145"/>
        <end position="161"/>
    </location>
</feature>
<evidence type="ECO:0000256" key="1">
    <source>
        <dbReference type="ARBA" id="ARBA00001946"/>
    </source>
</evidence>
<dbReference type="GO" id="GO:0052621">
    <property type="term" value="F:diguanylate cyclase activity"/>
    <property type="evidence" value="ECO:0007669"/>
    <property type="project" value="UniProtKB-EC"/>
</dbReference>
<dbReference type="KEGG" id="htr:EPV75_05380"/>
<feature type="domain" description="GGDEF" evidence="5">
    <location>
        <begin position="264"/>
        <end position="398"/>
    </location>
</feature>
<evidence type="ECO:0000259" key="5">
    <source>
        <dbReference type="PROSITE" id="PS50887"/>
    </source>
</evidence>
<feature type="transmembrane region" description="Helical" evidence="4">
    <location>
        <begin position="117"/>
        <end position="139"/>
    </location>
</feature>
<comment type="cofactor">
    <cofactor evidence="1">
        <name>Mg(2+)</name>
        <dbReference type="ChEBI" id="CHEBI:18420"/>
    </cofactor>
</comment>
<dbReference type="InterPro" id="IPR050469">
    <property type="entry name" value="Diguanylate_Cyclase"/>
</dbReference>
<dbReference type="AlphaFoldDB" id="A0A410H2V6"/>
<dbReference type="CDD" id="cd01949">
    <property type="entry name" value="GGDEF"/>
    <property type="match status" value="1"/>
</dbReference>
<dbReference type="SUPFAM" id="SSF55073">
    <property type="entry name" value="Nucleotide cyclase"/>
    <property type="match status" value="1"/>
</dbReference>
<dbReference type="GO" id="GO:1902201">
    <property type="term" value="P:negative regulation of bacterial-type flagellum-dependent cell motility"/>
    <property type="evidence" value="ECO:0007669"/>
    <property type="project" value="TreeGrafter"/>
</dbReference>
<protein>
    <recommendedName>
        <fullName evidence="2">diguanylate cyclase</fullName>
        <ecNumber evidence="2">2.7.7.65</ecNumber>
    </recommendedName>
</protein>